<feature type="transmembrane region" description="Helical" evidence="6">
    <location>
        <begin position="304"/>
        <end position="326"/>
    </location>
</feature>
<keyword evidence="2" id="KW-0813">Transport</keyword>
<evidence type="ECO:0000259" key="7">
    <source>
        <dbReference type="PROSITE" id="PS50850"/>
    </source>
</evidence>
<feature type="transmembrane region" description="Helical" evidence="6">
    <location>
        <begin position="235"/>
        <end position="253"/>
    </location>
</feature>
<sequence>MTLSPPPGADLYPRGRLYPLILLCAGVEFFGVQAYAFGAHSLSVGLGLTPAEFALASTVYTVACIAAIFKHQWATGRFGYRRYLLVSTAVYVAASLLCAASDGLASFCAARFLQGLGGGGLFLSSRLMCNLFLPPDKRLTGVMWMSHGILLVPVFAPLSTALLGEWFGHRALFVQMAALGALLWWTAWRALPREPASAESARGHSPATALAFAVAVVAIELMLQGFAWVDLHAHELLSLLPLLALLGLTLYYLRERRQERPWLDPRVLADRPFVVGGLLSFFFYLVIVEFHYTAPLLGRGLGLSWWAIGGLLTLFNLSAYASYWLFQKKSDPAGRLKGWMTGGVAAMGAGCLMLAWLPSEPRWLYALPIVLQSCFAVFVIIPLSIRMFRNLSGDFYSHGYRTRLIMGKVAASLAISGAALAVERRQALGMTLLEASQRQFLWLALICALFLLLIERQQSIE</sequence>
<dbReference type="EMBL" id="LQQU01000023">
    <property type="protein sequence ID" value="KZE31676.1"/>
    <property type="molecule type" value="Genomic_DNA"/>
</dbReference>
<dbReference type="PROSITE" id="PS50850">
    <property type="entry name" value="MFS"/>
    <property type="match status" value="1"/>
</dbReference>
<keyword evidence="3 6" id="KW-0812">Transmembrane</keyword>
<dbReference type="Proteomes" id="UP000076625">
    <property type="component" value="Unassembled WGS sequence"/>
</dbReference>
<organism evidence="8 9">
    <name type="scientific">Crenobacter luteus</name>
    <dbReference type="NCBI Taxonomy" id="1452487"/>
    <lineage>
        <taxon>Bacteria</taxon>
        <taxon>Pseudomonadati</taxon>
        <taxon>Pseudomonadota</taxon>
        <taxon>Betaproteobacteria</taxon>
        <taxon>Neisseriales</taxon>
        <taxon>Neisseriaceae</taxon>
        <taxon>Crenobacter</taxon>
    </lineage>
</organism>
<dbReference type="PANTHER" id="PTHR42718">
    <property type="entry name" value="MAJOR FACILITATOR SUPERFAMILY MULTIDRUG TRANSPORTER MFSC"/>
    <property type="match status" value="1"/>
</dbReference>
<dbReference type="InterPro" id="IPR036259">
    <property type="entry name" value="MFS_trans_sf"/>
</dbReference>
<keyword evidence="4 6" id="KW-1133">Transmembrane helix</keyword>
<reference evidence="9" key="1">
    <citation type="submission" date="2016-01" db="EMBL/GenBank/DDBJ databases">
        <title>Draft genome of Chromobacterium sp. F49.</title>
        <authorList>
            <person name="Hong K.W."/>
        </authorList>
    </citation>
    <scope>NUCLEOTIDE SEQUENCE [LARGE SCALE GENOMIC DNA]</scope>
    <source>
        <strain evidence="9">CN10</strain>
    </source>
</reference>
<evidence type="ECO:0000313" key="9">
    <source>
        <dbReference type="Proteomes" id="UP000076625"/>
    </source>
</evidence>
<feature type="transmembrane region" description="Helical" evidence="6">
    <location>
        <begin position="83"/>
        <end position="106"/>
    </location>
</feature>
<dbReference type="InterPro" id="IPR011701">
    <property type="entry name" value="MFS"/>
</dbReference>
<name>A0A163CEI2_9NEIS</name>
<dbReference type="Gene3D" id="1.20.1250.20">
    <property type="entry name" value="MFS general substrate transporter like domains"/>
    <property type="match status" value="1"/>
</dbReference>
<dbReference type="SUPFAM" id="SSF103473">
    <property type="entry name" value="MFS general substrate transporter"/>
    <property type="match status" value="1"/>
</dbReference>
<comment type="caution">
    <text evidence="8">The sequence shown here is derived from an EMBL/GenBank/DDBJ whole genome shotgun (WGS) entry which is preliminary data.</text>
</comment>
<dbReference type="OrthoDB" id="8581632at2"/>
<dbReference type="GO" id="GO:0016020">
    <property type="term" value="C:membrane"/>
    <property type="evidence" value="ECO:0007669"/>
    <property type="project" value="UniProtKB-SubCell"/>
</dbReference>
<dbReference type="Pfam" id="PF07690">
    <property type="entry name" value="MFS_1"/>
    <property type="match status" value="1"/>
</dbReference>
<feature type="transmembrane region" description="Helical" evidence="6">
    <location>
        <begin position="437"/>
        <end position="454"/>
    </location>
</feature>
<feature type="domain" description="Major facilitator superfamily (MFS) profile" evidence="7">
    <location>
        <begin position="17"/>
        <end position="461"/>
    </location>
</feature>
<evidence type="ECO:0000256" key="6">
    <source>
        <dbReference type="SAM" id="Phobius"/>
    </source>
</evidence>
<evidence type="ECO:0000256" key="5">
    <source>
        <dbReference type="ARBA" id="ARBA00023136"/>
    </source>
</evidence>
<feature type="transmembrane region" description="Helical" evidence="6">
    <location>
        <begin position="273"/>
        <end position="292"/>
    </location>
</feature>
<dbReference type="PANTHER" id="PTHR42718:SF9">
    <property type="entry name" value="MAJOR FACILITATOR SUPERFAMILY MULTIDRUG TRANSPORTER MFSC"/>
    <property type="match status" value="1"/>
</dbReference>
<evidence type="ECO:0000256" key="2">
    <source>
        <dbReference type="ARBA" id="ARBA00022448"/>
    </source>
</evidence>
<feature type="transmembrane region" description="Helical" evidence="6">
    <location>
        <begin position="170"/>
        <end position="188"/>
    </location>
</feature>
<evidence type="ECO:0000256" key="4">
    <source>
        <dbReference type="ARBA" id="ARBA00022989"/>
    </source>
</evidence>
<evidence type="ECO:0000256" key="3">
    <source>
        <dbReference type="ARBA" id="ARBA00022692"/>
    </source>
</evidence>
<gene>
    <name evidence="8" type="ORF">AVW16_00370</name>
</gene>
<feature type="transmembrane region" description="Helical" evidence="6">
    <location>
        <begin position="363"/>
        <end position="383"/>
    </location>
</feature>
<feature type="transmembrane region" description="Helical" evidence="6">
    <location>
        <begin position="145"/>
        <end position="164"/>
    </location>
</feature>
<feature type="transmembrane region" description="Helical" evidence="6">
    <location>
        <begin position="20"/>
        <end position="41"/>
    </location>
</feature>
<dbReference type="InterPro" id="IPR020846">
    <property type="entry name" value="MFS_dom"/>
</dbReference>
<feature type="transmembrane region" description="Helical" evidence="6">
    <location>
        <begin position="404"/>
        <end position="422"/>
    </location>
</feature>
<keyword evidence="9" id="KW-1185">Reference proteome</keyword>
<comment type="subcellular location">
    <subcellularLocation>
        <location evidence="1">Membrane</location>
        <topology evidence="1">Multi-pass membrane protein</topology>
    </subcellularLocation>
</comment>
<feature type="transmembrane region" description="Helical" evidence="6">
    <location>
        <begin position="53"/>
        <end position="71"/>
    </location>
</feature>
<dbReference type="AlphaFoldDB" id="A0A163CEI2"/>
<proteinExistence type="predicted"/>
<protein>
    <recommendedName>
        <fullName evidence="7">Major facilitator superfamily (MFS) profile domain-containing protein</fullName>
    </recommendedName>
</protein>
<dbReference type="Gene3D" id="1.20.1720.10">
    <property type="entry name" value="Multidrug resistance protein D"/>
    <property type="match status" value="1"/>
</dbReference>
<feature type="transmembrane region" description="Helical" evidence="6">
    <location>
        <begin position="338"/>
        <end position="357"/>
    </location>
</feature>
<evidence type="ECO:0000256" key="1">
    <source>
        <dbReference type="ARBA" id="ARBA00004141"/>
    </source>
</evidence>
<dbReference type="GO" id="GO:0022857">
    <property type="term" value="F:transmembrane transporter activity"/>
    <property type="evidence" value="ECO:0007669"/>
    <property type="project" value="InterPro"/>
</dbReference>
<dbReference type="STRING" id="1452487.AVW16_00370"/>
<keyword evidence="5 6" id="KW-0472">Membrane</keyword>
<accession>A0A163CEI2</accession>
<evidence type="ECO:0000313" key="8">
    <source>
        <dbReference type="EMBL" id="KZE31676.1"/>
    </source>
</evidence>
<dbReference type="RefSeq" id="WP_066612397.1">
    <property type="nucleotide sequence ID" value="NZ_LQQU01000023.1"/>
</dbReference>